<keyword evidence="3" id="KW-0175">Coiled coil</keyword>
<sequence>MASLEARLQDASTAYQKLQAELAAAVEARQKLDAQLTETSAVKKACNNITPFGFEFATLKPGNTVYKLTGPVLVPQDQAEARANVDKRLDFIRNELKRVDAQIKDISEKSEKRRAEIVEMQTAHQASLQQKGGAGRPVSVS</sequence>
<dbReference type="InterPro" id="IPR009053">
    <property type="entry name" value="Prefoldin"/>
</dbReference>
<dbReference type="Pfam" id="PF01920">
    <property type="entry name" value="Prefoldin_2"/>
    <property type="match status" value="1"/>
</dbReference>
<feature type="coiled-coil region" evidence="3">
    <location>
        <begin position="1"/>
        <end position="35"/>
    </location>
</feature>
<dbReference type="FunFam" id="1.10.287.370:FF:000003">
    <property type="entry name" value="Prefoldin subunit 6"/>
    <property type="match status" value="1"/>
</dbReference>
<dbReference type="GO" id="GO:0051131">
    <property type="term" value="P:chaperone-mediated protein complex assembly"/>
    <property type="evidence" value="ECO:0007669"/>
    <property type="project" value="TreeGrafter"/>
</dbReference>
<dbReference type="GO" id="GO:0051087">
    <property type="term" value="F:protein-folding chaperone binding"/>
    <property type="evidence" value="ECO:0007669"/>
    <property type="project" value="TreeGrafter"/>
</dbReference>
<dbReference type="Proteomes" id="UP000757232">
    <property type="component" value="Unassembled WGS sequence"/>
</dbReference>
<dbReference type="GO" id="GO:0005737">
    <property type="term" value="C:cytoplasm"/>
    <property type="evidence" value="ECO:0007669"/>
    <property type="project" value="TreeGrafter"/>
</dbReference>
<evidence type="ECO:0000256" key="3">
    <source>
        <dbReference type="SAM" id="Coils"/>
    </source>
</evidence>
<dbReference type="AlphaFoldDB" id="A0A9Q5I1F8"/>
<dbReference type="GO" id="GO:0051082">
    <property type="term" value="F:unfolded protein binding"/>
    <property type="evidence" value="ECO:0007669"/>
    <property type="project" value="InterPro"/>
</dbReference>
<reference evidence="5" key="1">
    <citation type="submission" date="2016-06" db="EMBL/GenBank/DDBJ databases">
        <title>Draft Genome sequence of the fungus Inonotus baumii.</title>
        <authorList>
            <person name="Zhu H."/>
            <person name="Lin W."/>
        </authorList>
    </citation>
    <scope>NUCLEOTIDE SEQUENCE</scope>
    <source>
        <strain evidence="5">821</strain>
    </source>
</reference>
<dbReference type="SUPFAM" id="SSF46579">
    <property type="entry name" value="Prefoldin"/>
    <property type="match status" value="1"/>
</dbReference>
<dbReference type="InterPro" id="IPR002777">
    <property type="entry name" value="PFD_beta-like"/>
</dbReference>
<dbReference type="EMBL" id="LNZH02000154">
    <property type="protein sequence ID" value="OCB89512.1"/>
    <property type="molecule type" value="Genomic_DNA"/>
</dbReference>
<evidence type="ECO:0008006" key="7">
    <source>
        <dbReference type="Google" id="ProtNLM"/>
    </source>
</evidence>
<keyword evidence="2" id="KW-0143">Chaperone</keyword>
<evidence type="ECO:0000313" key="5">
    <source>
        <dbReference type="EMBL" id="OCB89512.1"/>
    </source>
</evidence>
<feature type="region of interest" description="Disordered" evidence="4">
    <location>
        <begin position="117"/>
        <end position="141"/>
    </location>
</feature>
<protein>
    <recommendedName>
        <fullName evidence="7">Prefoldin subunit 6</fullName>
    </recommendedName>
</protein>
<dbReference type="CDD" id="cd23161">
    <property type="entry name" value="Prefoldin_6"/>
    <property type="match status" value="1"/>
</dbReference>
<evidence type="ECO:0000256" key="1">
    <source>
        <dbReference type="ARBA" id="ARBA00008045"/>
    </source>
</evidence>
<gene>
    <name evidence="5" type="ORF">A7U60_g3307</name>
</gene>
<name>A0A9Q5I1F8_SANBA</name>
<organism evidence="5 6">
    <name type="scientific">Sanghuangporus baumii</name>
    <name type="common">Phellinus baumii</name>
    <dbReference type="NCBI Taxonomy" id="108892"/>
    <lineage>
        <taxon>Eukaryota</taxon>
        <taxon>Fungi</taxon>
        <taxon>Dikarya</taxon>
        <taxon>Basidiomycota</taxon>
        <taxon>Agaricomycotina</taxon>
        <taxon>Agaricomycetes</taxon>
        <taxon>Hymenochaetales</taxon>
        <taxon>Hymenochaetaceae</taxon>
        <taxon>Sanghuangporus</taxon>
    </lineage>
</organism>
<dbReference type="GO" id="GO:0016272">
    <property type="term" value="C:prefoldin complex"/>
    <property type="evidence" value="ECO:0007669"/>
    <property type="project" value="InterPro"/>
</dbReference>
<dbReference type="OrthoDB" id="248120at2759"/>
<keyword evidence="6" id="KW-1185">Reference proteome</keyword>
<dbReference type="GO" id="GO:0006457">
    <property type="term" value="P:protein folding"/>
    <property type="evidence" value="ECO:0007669"/>
    <property type="project" value="InterPro"/>
</dbReference>
<proteinExistence type="inferred from homology"/>
<evidence type="ECO:0000313" key="6">
    <source>
        <dbReference type="Proteomes" id="UP000757232"/>
    </source>
</evidence>
<dbReference type="PANTHER" id="PTHR21431:SF0">
    <property type="entry name" value="PREFOLDIN SUBUNIT 6"/>
    <property type="match status" value="1"/>
</dbReference>
<comment type="similarity">
    <text evidence="1">Belongs to the prefoldin subunit beta family.</text>
</comment>
<feature type="coiled-coil region" evidence="3">
    <location>
        <begin position="82"/>
        <end position="109"/>
    </location>
</feature>
<evidence type="ECO:0000256" key="4">
    <source>
        <dbReference type="SAM" id="MobiDB-lite"/>
    </source>
</evidence>
<evidence type="ECO:0000256" key="2">
    <source>
        <dbReference type="ARBA" id="ARBA00023186"/>
    </source>
</evidence>
<dbReference type="Gene3D" id="1.10.287.370">
    <property type="match status" value="1"/>
</dbReference>
<dbReference type="PANTHER" id="PTHR21431">
    <property type="entry name" value="PREFOLDIN SUBUNIT 6"/>
    <property type="match status" value="1"/>
</dbReference>
<accession>A0A9Q5I1F8</accession>
<comment type="caution">
    <text evidence="5">The sequence shown here is derived from an EMBL/GenBank/DDBJ whole genome shotgun (WGS) entry which is preliminary data.</text>
</comment>